<gene>
    <name evidence="3" type="ORF">LF65_02780</name>
</gene>
<dbReference type="InterPro" id="IPR003680">
    <property type="entry name" value="Flavodoxin_fold"/>
</dbReference>
<dbReference type="InterPro" id="IPR029039">
    <property type="entry name" value="Flavoprotein-like_sf"/>
</dbReference>
<dbReference type="OrthoDB" id="9805976at2"/>
<dbReference type="SUPFAM" id="SSF52218">
    <property type="entry name" value="Flavoproteins"/>
    <property type="match status" value="1"/>
</dbReference>
<dbReference type="EMBL" id="CP010086">
    <property type="protein sequence ID" value="AJG99353.1"/>
    <property type="molecule type" value="Genomic_DNA"/>
</dbReference>
<organism evidence="3 4">
    <name type="scientific">Clostridium beijerinckii</name>
    <name type="common">Clostridium MP</name>
    <dbReference type="NCBI Taxonomy" id="1520"/>
    <lineage>
        <taxon>Bacteria</taxon>
        <taxon>Bacillati</taxon>
        <taxon>Bacillota</taxon>
        <taxon>Clostridia</taxon>
        <taxon>Eubacteriales</taxon>
        <taxon>Clostridiaceae</taxon>
        <taxon>Clostridium</taxon>
    </lineage>
</organism>
<dbReference type="Pfam" id="PF02525">
    <property type="entry name" value="Flavodoxin_2"/>
    <property type="match status" value="1"/>
</dbReference>
<dbReference type="GO" id="GO:0009055">
    <property type="term" value="F:electron transfer activity"/>
    <property type="evidence" value="ECO:0007669"/>
    <property type="project" value="TreeGrafter"/>
</dbReference>
<evidence type="ECO:0000313" key="3">
    <source>
        <dbReference type="EMBL" id="AJG99353.1"/>
    </source>
</evidence>
<dbReference type="GO" id="GO:0010181">
    <property type="term" value="F:FMN binding"/>
    <property type="evidence" value="ECO:0007669"/>
    <property type="project" value="TreeGrafter"/>
</dbReference>
<evidence type="ECO:0000256" key="1">
    <source>
        <dbReference type="ARBA" id="ARBA00023002"/>
    </source>
</evidence>
<evidence type="ECO:0000259" key="2">
    <source>
        <dbReference type="Pfam" id="PF02525"/>
    </source>
</evidence>
<protein>
    <submittedName>
        <fullName evidence="3">NAD(P)H oxidoreductase</fullName>
    </submittedName>
</protein>
<dbReference type="InterPro" id="IPR046980">
    <property type="entry name" value="KefG/KefF"/>
</dbReference>
<dbReference type="AlphaFoldDB" id="A0A0B5QR25"/>
<reference evidence="4" key="1">
    <citation type="submission" date="2014-12" db="EMBL/GenBank/DDBJ databases">
        <title>Genome sequence of Clostridium beijerinckii strain 59B.</title>
        <authorList>
            <person name="Little G.T."/>
            <person name="Minton N.P."/>
        </authorList>
    </citation>
    <scope>NUCLEOTIDE SEQUENCE [LARGE SCALE GENOMIC DNA]</scope>
    <source>
        <strain evidence="4">59B</strain>
    </source>
</reference>
<name>A0A0B5QR25_CLOBE</name>
<dbReference type="Gene3D" id="3.40.50.360">
    <property type="match status" value="1"/>
</dbReference>
<accession>A0A0B5QR25</accession>
<keyword evidence="1" id="KW-0560">Oxidoreductase</keyword>
<evidence type="ECO:0000313" key="4">
    <source>
        <dbReference type="Proteomes" id="UP000031866"/>
    </source>
</evidence>
<dbReference type="GO" id="GO:0003955">
    <property type="term" value="F:NAD(P)H dehydrogenase (quinone) activity"/>
    <property type="evidence" value="ECO:0007669"/>
    <property type="project" value="TreeGrafter"/>
</dbReference>
<proteinExistence type="predicted"/>
<dbReference type="PANTHER" id="PTHR47307:SF1">
    <property type="entry name" value="GLUTATHIONE-REGULATED POTASSIUM-EFFLUX SYSTEM ANCILLARY PROTEIN KEFG"/>
    <property type="match status" value="1"/>
</dbReference>
<dbReference type="KEGG" id="cbei:LF65_02780"/>
<dbReference type="RefSeq" id="WP_041896760.1">
    <property type="nucleotide sequence ID" value="NZ_CP010086.2"/>
</dbReference>
<feature type="domain" description="Flavodoxin-like fold" evidence="2">
    <location>
        <begin position="1"/>
        <end position="171"/>
    </location>
</feature>
<dbReference type="Proteomes" id="UP000031866">
    <property type="component" value="Chromosome"/>
</dbReference>
<dbReference type="STRING" id="1520.LF65_02780"/>
<sequence>MKTLVILAHPDIESSKVNKVWKRELLKYPDEITIHELYKEYPDWNIDVLREQNLIETYEKIVFQFPLYWYSYPHLLKKWLDDVFTYGWAYGSKGDKLKGKKFGIAMSIGDKKANYSKEGPITFTVDEIIAPFKATAIHVGAISLPYFSIFGSSFNAGNEEIEQSAKDYVNYILNEDNN</sequence>
<dbReference type="PANTHER" id="PTHR47307">
    <property type="entry name" value="GLUTATHIONE-REGULATED POTASSIUM-EFFLUX SYSTEM ANCILLARY PROTEIN KEFG"/>
    <property type="match status" value="1"/>
</dbReference>